<evidence type="ECO:0000313" key="3">
    <source>
        <dbReference type="Proteomes" id="UP000815677"/>
    </source>
</evidence>
<feature type="compositionally biased region" description="Basic residues" evidence="1">
    <location>
        <begin position="271"/>
        <end position="280"/>
    </location>
</feature>
<evidence type="ECO:0008006" key="4">
    <source>
        <dbReference type="Google" id="ProtNLM"/>
    </source>
</evidence>
<dbReference type="EMBL" id="DF849179">
    <property type="protein sequence ID" value="GAT55919.1"/>
    <property type="molecule type" value="Genomic_DNA"/>
</dbReference>
<protein>
    <recommendedName>
        <fullName evidence="4">Transcription factor IIIC 90kDa subunit N-terminal domain-containing protein</fullName>
    </recommendedName>
</protein>
<feature type="region of interest" description="Disordered" evidence="1">
    <location>
        <begin position="264"/>
        <end position="287"/>
    </location>
</feature>
<reference evidence="2" key="1">
    <citation type="submission" date="2014-09" db="EMBL/GenBank/DDBJ databases">
        <title>Genome sequence of the luminous mushroom Mycena chlorophos for searching fungal bioluminescence genes.</title>
        <authorList>
            <person name="Tanaka Y."/>
            <person name="Kasuga D."/>
            <person name="Oba Y."/>
            <person name="Hase S."/>
            <person name="Sato K."/>
            <person name="Oba Y."/>
            <person name="Sakakibara Y."/>
        </authorList>
    </citation>
    <scope>NUCLEOTIDE SEQUENCE</scope>
</reference>
<organism evidence="2 3">
    <name type="scientific">Mycena chlorophos</name>
    <name type="common">Agaric fungus</name>
    <name type="synonym">Agaricus chlorophos</name>
    <dbReference type="NCBI Taxonomy" id="658473"/>
    <lineage>
        <taxon>Eukaryota</taxon>
        <taxon>Fungi</taxon>
        <taxon>Dikarya</taxon>
        <taxon>Basidiomycota</taxon>
        <taxon>Agaricomycotina</taxon>
        <taxon>Agaricomycetes</taxon>
        <taxon>Agaricomycetidae</taxon>
        <taxon>Agaricales</taxon>
        <taxon>Marasmiineae</taxon>
        <taxon>Mycenaceae</taxon>
        <taxon>Mycena</taxon>
    </lineage>
</organism>
<sequence length="287" mass="31516">MPSIHTALSVNAVAPILSTSTLQWTADGQACFLTKTSLYIMTPDHGLNFDLAQPIKSKPRPLKTKNASQPEPDVERIGWYRTVVQFDRPLEYLWLEQSQSWNAIVLGTLDIPLWAATDSPSGLSTNASGIVAALTSSMDFTLWTASLSGLNGERVKVFTGHKKRTSASRLDGSLLVAGRRAGMFLLFRYRAPGLLTESTPVPTASSTPMPTPAKKKPFINATPSHVPLRLVDVLVHTELVCYQRRELNVLIILVPFRHLGALPSNVGSTSPKKHSQRRRSVYGFSNN</sequence>
<keyword evidence="3" id="KW-1185">Reference proteome</keyword>
<gene>
    <name evidence="2" type="ORF">MCHLO_12635</name>
</gene>
<proteinExistence type="predicted"/>
<evidence type="ECO:0000256" key="1">
    <source>
        <dbReference type="SAM" id="MobiDB-lite"/>
    </source>
</evidence>
<evidence type="ECO:0000313" key="2">
    <source>
        <dbReference type="EMBL" id="GAT55919.1"/>
    </source>
</evidence>
<name>A0ABQ0LXX7_MYCCL</name>
<dbReference type="Proteomes" id="UP000815677">
    <property type="component" value="Unassembled WGS sequence"/>
</dbReference>
<accession>A0ABQ0LXX7</accession>